<comment type="similarity">
    <text evidence="3 8">Belongs to the rubredoxin family.</text>
</comment>
<evidence type="ECO:0000256" key="8">
    <source>
        <dbReference type="PIRNR" id="PIRNR000071"/>
    </source>
</evidence>
<evidence type="ECO:0000313" key="11">
    <source>
        <dbReference type="EMBL" id="ASF45999.1"/>
    </source>
</evidence>
<dbReference type="Pfam" id="PF00301">
    <property type="entry name" value="Rubredoxin"/>
    <property type="match status" value="1"/>
</dbReference>
<keyword evidence="6 8" id="KW-0249">Electron transport</keyword>
<dbReference type="FunFam" id="2.20.28.10:FF:000001">
    <property type="entry name" value="Rubredoxin"/>
    <property type="match status" value="1"/>
</dbReference>
<reference evidence="11 13" key="1">
    <citation type="submission" date="2017-06" db="EMBL/GenBank/DDBJ databases">
        <title>Genome Sequencing of the methanotroph Methylovulum psychrotolerants str. HV10-M2 isolated from a high-altitude environment.</title>
        <authorList>
            <person name="Mateos-Rivera A."/>
        </authorList>
    </citation>
    <scope>NUCLEOTIDE SEQUENCE [LARGE SCALE GENOMIC DNA]</scope>
    <source>
        <strain evidence="11 13">HV10_M2</strain>
    </source>
</reference>
<feature type="domain" description="Rubredoxin-like" evidence="10">
    <location>
        <begin position="4"/>
        <end position="55"/>
    </location>
</feature>
<dbReference type="InterPro" id="IPR024922">
    <property type="entry name" value="Rubredoxin"/>
</dbReference>
<evidence type="ECO:0000256" key="2">
    <source>
        <dbReference type="ARBA" id="ARBA00004933"/>
    </source>
</evidence>
<evidence type="ECO:0000313" key="14">
    <source>
        <dbReference type="Proteomes" id="UP000237423"/>
    </source>
</evidence>
<dbReference type="PROSITE" id="PS50903">
    <property type="entry name" value="RUBREDOXIN_LIKE"/>
    <property type="match status" value="1"/>
</dbReference>
<evidence type="ECO:0000256" key="1">
    <source>
        <dbReference type="ARBA" id="ARBA00002792"/>
    </source>
</evidence>
<dbReference type="RefSeq" id="WP_088618873.1">
    <property type="nucleotide sequence ID" value="NZ_CP022129.1"/>
</dbReference>
<name>A0A1Z4BXM1_9GAMM</name>
<dbReference type="CDD" id="cd00730">
    <property type="entry name" value="rubredoxin"/>
    <property type="match status" value="1"/>
</dbReference>
<evidence type="ECO:0000256" key="6">
    <source>
        <dbReference type="ARBA" id="ARBA00022982"/>
    </source>
</evidence>
<proteinExistence type="inferred from homology"/>
<comment type="function">
    <text evidence="1">Involved in the hydrocarbon hydroxylating system, which transfers electrons from NADH to rubredoxin reductase and then through rubredoxin to alkane 1 monooxygenase.</text>
</comment>
<keyword evidence="7 8" id="KW-0408">Iron</keyword>
<evidence type="ECO:0000256" key="3">
    <source>
        <dbReference type="ARBA" id="ARBA00005337"/>
    </source>
</evidence>
<dbReference type="InterPro" id="IPR050526">
    <property type="entry name" value="Rubredoxin_ET"/>
</dbReference>
<evidence type="ECO:0000256" key="9">
    <source>
        <dbReference type="PIRSR" id="PIRSR000071-1"/>
    </source>
</evidence>
<keyword evidence="4 8" id="KW-0813">Transport</keyword>
<dbReference type="GO" id="GO:0005506">
    <property type="term" value="F:iron ion binding"/>
    <property type="evidence" value="ECO:0007669"/>
    <property type="project" value="InterPro"/>
</dbReference>
<dbReference type="PIRSF" id="PIRSF000071">
    <property type="entry name" value="Rubredoxin"/>
    <property type="match status" value="1"/>
</dbReference>
<comment type="cofactor">
    <cofactor evidence="8 9">
        <name>Fe(3+)</name>
        <dbReference type="ChEBI" id="CHEBI:29034"/>
    </cofactor>
    <text evidence="8 9">Binds 1 Fe(3+) ion per subunit.</text>
</comment>
<dbReference type="PRINTS" id="PR00163">
    <property type="entry name" value="RUBREDOXIN"/>
</dbReference>
<evidence type="ECO:0000256" key="5">
    <source>
        <dbReference type="ARBA" id="ARBA00022723"/>
    </source>
</evidence>
<comment type="pathway">
    <text evidence="2">Hydrocarbon metabolism; alkane degradation.</text>
</comment>
<dbReference type="PANTHER" id="PTHR47627">
    <property type="entry name" value="RUBREDOXIN"/>
    <property type="match status" value="1"/>
</dbReference>
<dbReference type="KEGG" id="mpsy:CEK71_07835"/>
<feature type="binding site" evidence="9">
    <location>
        <position position="12"/>
    </location>
    <ligand>
        <name>Fe cation</name>
        <dbReference type="ChEBI" id="CHEBI:24875"/>
    </ligand>
</feature>
<evidence type="ECO:0000313" key="12">
    <source>
        <dbReference type="EMBL" id="POZ51624.1"/>
    </source>
</evidence>
<dbReference type="EMBL" id="CP022129">
    <property type="protein sequence ID" value="ASF45999.1"/>
    <property type="molecule type" value="Genomic_DNA"/>
</dbReference>
<dbReference type="InterPro" id="IPR024934">
    <property type="entry name" value="Rubredoxin-like_dom"/>
</dbReference>
<feature type="binding site" evidence="9">
    <location>
        <position position="9"/>
    </location>
    <ligand>
        <name>Fe cation</name>
        <dbReference type="ChEBI" id="CHEBI:24875"/>
    </ligand>
</feature>
<dbReference type="Proteomes" id="UP000197019">
    <property type="component" value="Chromosome"/>
</dbReference>
<accession>A0A1Z4BXM1</accession>
<feature type="binding site" evidence="9">
    <location>
        <position position="42"/>
    </location>
    <ligand>
        <name>Fe cation</name>
        <dbReference type="ChEBI" id="CHEBI:24875"/>
    </ligand>
</feature>
<feature type="binding site" evidence="9">
    <location>
        <position position="45"/>
    </location>
    <ligand>
        <name>Fe cation</name>
        <dbReference type="ChEBI" id="CHEBI:24875"/>
    </ligand>
</feature>
<evidence type="ECO:0000313" key="13">
    <source>
        <dbReference type="Proteomes" id="UP000197019"/>
    </source>
</evidence>
<protein>
    <recommendedName>
        <fullName evidence="8">Rubredoxin</fullName>
    </recommendedName>
</protein>
<reference evidence="12 14" key="2">
    <citation type="submission" date="2017-11" db="EMBL/GenBank/DDBJ databases">
        <title>Draft Genome Sequence of Methylobacter psychrotolerans Sph1T, an Obligate Methanotroph from Low-Temperature Environments.</title>
        <authorList>
            <person name="Oshkin I.Y."/>
            <person name="Miroshnikov K."/>
            <person name="Belova S.E."/>
            <person name="Korzhenkov A."/>
            <person name="Toshchakov S.V."/>
            <person name="Dedysh S.N."/>
        </authorList>
    </citation>
    <scope>NUCLEOTIDE SEQUENCE [LARGE SCALE GENOMIC DNA]</scope>
    <source>
        <strain evidence="12 14">Sph1</strain>
    </source>
</reference>
<evidence type="ECO:0000256" key="7">
    <source>
        <dbReference type="ARBA" id="ARBA00023004"/>
    </source>
</evidence>
<evidence type="ECO:0000256" key="4">
    <source>
        <dbReference type="ARBA" id="ARBA00022448"/>
    </source>
</evidence>
<dbReference type="EMBL" id="PGFZ01000005">
    <property type="protein sequence ID" value="POZ51624.1"/>
    <property type="molecule type" value="Genomic_DNA"/>
</dbReference>
<dbReference type="Gene3D" id="2.20.28.10">
    <property type="match status" value="1"/>
</dbReference>
<dbReference type="GO" id="GO:0043448">
    <property type="term" value="P:alkane catabolic process"/>
    <property type="evidence" value="ECO:0007669"/>
    <property type="project" value="TreeGrafter"/>
</dbReference>
<gene>
    <name evidence="12" type="ORF">AADEFJLK_02492</name>
    <name evidence="11" type="ORF">CEK71_07835</name>
</gene>
<dbReference type="SUPFAM" id="SSF57802">
    <property type="entry name" value="Rubredoxin-like"/>
    <property type="match status" value="1"/>
</dbReference>
<dbReference type="Proteomes" id="UP000237423">
    <property type="component" value="Unassembled WGS sequence"/>
</dbReference>
<keyword evidence="13" id="KW-1185">Reference proteome</keyword>
<dbReference type="PANTHER" id="PTHR47627:SF1">
    <property type="entry name" value="RUBREDOXIN-1-RELATED"/>
    <property type="match status" value="1"/>
</dbReference>
<dbReference type="OrthoDB" id="9800607at2"/>
<dbReference type="InterPro" id="IPR024935">
    <property type="entry name" value="Rubredoxin_dom"/>
</dbReference>
<evidence type="ECO:0000259" key="10">
    <source>
        <dbReference type="PROSITE" id="PS50903"/>
    </source>
</evidence>
<keyword evidence="5 8" id="KW-0479">Metal-binding</keyword>
<dbReference type="GO" id="GO:0009055">
    <property type="term" value="F:electron transfer activity"/>
    <property type="evidence" value="ECO:0007669"/>
    <property type="project" value="InterPro"/>
</dbReference>
<dbReference type="AlphaFoldDB" id="A0A1Z4BXM1"/>
<organism evidence="11 13">
    <name type="scientific">Methylovulum psychrotolerans</name>
    <dbReference type="NCBI Taxonomy" id="1704499"/>
    <lineage>
        <taxon>Bacteria</taxon>
        <taxon>Pseudomonadati</taxon>
        <taxon>Pseudomonadota</taxon>
        <taxon>Gammaproteobacteria</taxon>
        <taxon>Methylococcales</taxon>
        <taxon>Methylococcaceae</taxon>
        <taxon>Methylovulum</taxon>
    </lineage>
</organism>
<sequence>MSDYKKYECEVCGHIYDEAEGDPDSDIAPGTRWEDVPEDWRCPDCRVGKEDFVLMA</sequence>